<dbReference type="SUPFAM" id="SSF51905">
    <property type="entry name" value="FAD/NAD(P)-binding domain"/>
    <property type="match status" value="2"/>
</dbReference>
<keyword evidence="9" id="KW-0520">NAD</keyword>
<sequence>MQALAAKNAQAAAGPSRQCAVPARTGSRCSRRPAQPARQAQPIFASADKVSPLKAQAVDDIAVYTEVSTQSVADAQVKLEKPRVVVLGSGWASACFFKALPKDIKEKYEVVMVSPRNYFLYTPLLPAVAVGTMEERSIVEPVRNLVLGKGDYYEAVCKAIDPVRKELVACFPKDAGLDEACFKIAYDILIIGVGSVNNTFGVKGVAEYCQFFKSIEDANTLRKRISECFERAALPYTPEEERKKLLSFVICGGGPTGVEVAAEIHDFVFNDLKAHYPELLKDVRIRVIELMAAHYPELLKDVRIRVIELMDYVLSTYDRKIGEFTHKQFERAGIELVLNTRVASVRDGYVSVVPKSGEEFEIPFGSCVWATGIAMNPLIKELQQQFPEQTHFRSALTDEFLRVKGSDGSIWAFGDASTIEQPRALQRADELFEQADTNKDGLVGLKELQALLTEASKEFSHLEEHARFLEAKNKRFGGLLQRALAGNSNGAESPMQTVEETDELTKEQFKALLEKIDSGLRALPATAQVAKQQGEYLAEVLKRGSFDQQAKVLQPNEKQAPFKYNHKGSLAYVGGDQAVMDIPKVGPIFGTGAGIMWKGYETFAQISLRNQLLVISDWVRTKLFGRDISRV</sequence>
<keyword evidence="5" id="KW-0496">Mitochondrion</keyword>
<evidence type="ECO:0000313" key="16">
    <source>
        <dbReference type="Proteomes" id="UP001244341"/>
    </source>
</evidence>
<dbReference type="Pfam" id="PF22366">
    <property type="entry name" value="NDH2_C"/>
    <property type="match status" value="1"/>
</dbReference>
<dbReference type="EC" id="1.6.5.9" evidence="3"/>
<comment type="catalytic activity">
    <reaction evidence="11">
        <text>a ubiquinone + NADH + H(+) = a ubiquinol + NAD(+)</text>
        <dbReference type="Rhea" id="RHEA:23152"/>
        <dbReference type="Rhea" id="RHEA-COMP:9565"/>
        <dbReference type="Rhea" id="RHEA-COMP:9566"/>
        <dbReference type="ChEBI" id="CHEBI:15378"/>
        <dbReference type="ChEBI" id="CHEBI:16389"/>
        <dbReference type="ChEBI" id="CHEBI:17976"/>
        <dbReference type="ChEBI" id="CHEBI:57540"/>
        <dbReference type="ChEBI" id="CHEBI:57945"/>
    </reaction>
</comment>
<dbReference type="InterPro" id="IPR054585">
    <property type="entry name" value="NDH2-like_C"/>
</dbReference>
<name>A0ABY8U4E9_TETOB</name>
<evidence type="ECO:0000256" key="9">
    <source>
        <dbReference type="ARBA" id="ARBA00023027"/>
    </source>
</evidence>
<keyword evidence="7" id="KW-0809">Transit peptide</keyword>
<dbReference type="Gene3D" id="3.50.50.100">
    <property type="match status" value="3"/>
</dbReference>
<feature type="domain" description="EF-hand" evidence="14">
    <location>
        <begin position="423"/>
        <end position="458"/>
    </location>
</feature>
<dbReference type="PROSITE" id="PS50222">
    <property type="entry name" value="EF_HAND_2"/>
    <property type="match status" value="1"/>
</dbReference>
<dbReference type="PANTHER" id="PTHR43706:SF47">
    <property type="entry name" value="EXTERNAL NADH-UBIQUINONE OXIDOREDUCTASE 1, MITOCHONDRIAL-RELATED"/>
    <property type="match status" value="1"/>
</dbReference>
<comment type="catalytic activity">
    <reaction evidence="10">
        <text>a quinone + NADH + H(+) = a quinol + NAD(+)</text>
        <dbReference type="Rhea" id="RHEA:46160"/>
        <dbReference type="ChEBI" id="CHEBI:15378"/>
        <dbReference type="ChEBI" id="CHEBI:24646"/>
        <dbReference type="ChEBI" id="CHEBI:57540"/>
        <dbReference type="ChEBI" id="CHEBI:57945"/>
        <dbReference type="ChEBI" id="CHEBI:132124"/>
        <dbReference type="EC" id="1.6.5.9"/>
    </reaction>
</comment>
<keyword evidence="5" id="KW-0472">Membrane</keyword>
<evidence type="ECO:0000256" key="3">
    <source>
        <dbReference type="ARBA" id="ARBA00012637"/>
    </source>
</evidence>
<feature type="region of interest" description="Disordered" evidence="13">
    <location>
        <begin position="1"/>
        <end position="41"/>
    </location>
</feature>
<dbReference type="InterPro" id="IPR002048">
    <property type="entry name" value="EF_hand_dom"/>
</dbReference>
<evidence type="ECO:0000256" key="10">
    <source>
        <dbReference type="ARBA" id="ARBA00047599"/>
    </source>
</evidence>
<dbReference type="PANTHER" id="PTHR43706">
    <property type="entry name" value="NADH DEHYDROGENASE"/>
    <property type="match status" value="1"/>
</dbReference>
<organism evidence="15 16">
    <name type="scientific">Tetradesmus obliquus</name>
    <name type="common">Green alga</name>
    <name type="synonym">Acutodesmus obliquus</name>
    <dbReference type="NCBI Taxonomy" id="3088"/>
    <lineage>
        <taxon>Eukaryota</taxon>
        <taxon>Viridiplantae</taxon>
        <taxon>Chlorophyta</taxon>
        <taxon>core chlorophytes</taxon>
        <taxon>Chlorophyceae</taxon>
        <taxon>CS clade</taxon>
        <taxon>Sphaeropleales</taxon>
        <taxon>Scenedesmaceae</taxon>
        <taxon>Tetradesmus</taxon>
    </lineage>
</organism>
<feature type="coiled-coil region" evidence="12">
    <location>
        <begin position="445"/>
        <end position="472"/>
    </location>
</feature>
<dbReference type="InterPro" id="IPR023753">
    <property type="entry name" value="FAD/NAD-binding_dom"/>
</dbReference>
<evidence type="ECO:0000256" key="4">
    <source>
        <dbReference type="ARBA" id="ARBA00022630"/>
    </source>
</evidence>
<evidence type="ECO:0000256" key="7">
    <source>
        <dbReference type="ARBA" id="ARBA00022946"/>
    </source>
</evidence>
<dbReference type="Pfam" id="PF07992">
    <property type="entry name" value="Pyr_redox_2"/>
    <property type="match status" value="1"/>
</dbReference>
<gene>
    <name evidence="15" type="ORF">OEZ85_012719</name>
</gene>
<evidence type="ECO:0000313" key="15">
    <source>
        <dbReference type="EMBL" id="WIA15979.1"/>
    </source>
</evidence>
<keyword evidence="16" id="KW-1185">Reference proteome</keyword>
<evidence type="ECO:0000256" key="2">
    <source>
        <dbReference type="ARBA" id="ARBA00005272"/>
    </source>
</evidence>
<dbReference type="InterPro" id="IPR018247">
    <property type="entry name" value="EF_Hand_1_Ca_BS"/>
</dbReference>
<dbReference type="InterPro" id="IPR036188">
    <property type="entry name" value="FAD/NAD-bd_sf"/>
</dbReference>
<dbReference type="InterPro" id="IPR045024">
    <property type="entry name" value="NDH-2"/>
</dbReference>
<dbReference type="Proteomes" id="UP001244341">
    <property type="component" value="Chromosome 7b"/>
</dbReference>
<evidence type="ECO:0000256" key="13">
    <source>
        <dbReference type="SAM" id="MobiDB-lite"/>
    </source>
</evidence>
<feature type="compositionally biased region" description="Low complexity" evidence="13">
    <location>
        <begin position="32"/>
        <end position="41"/>
    </location>
</feature>
<evidence type="ECO:0000256" key="5">
    <source>
        <dbReference type="ARBA" id="ARBA00022792"/>
    </source>
</evidence>
<comment type="similarity">
    <text evidence="2">Belongs to the NADH dehydrogenase family.</text>
</comment>
<keyword evidence="6" id="KW-0274">FAD</keyword>
<dbReference type="PROSITE" id="PS00018">
    <property type="entry name" value="EF_HAND_1"/>
    <property type="match status" value="1"/>
</dbReference>
<evidence type="ECO:0000256" key="11">
    <source>
        <dbReference type="ARBA" id="ARBA00049010"/>
    </source>
</evidence>
<feature type="compositionally biased region" description="Low complexity" evidence="13">
    <location>
        <begin position="1"/>
        <end position="13"/>
    </location>
</feature>
<keyword evidence="12" id="KW-0175">Coiled coil</keyword>
<keyword evidence="4" id="KW-0285">Flavoprotein</keyword>
<evidence type="ECO:0000256" key="8">
    <source>
        <dbReference type="ARBA" id="ARBA00023002"/>
    </source>
</evidence>
<keyword evidence="5" id="KW-0999">Mitochondrion inner membrane</keyword>
<evidence type="ECO:0000256" key="6">
    <source>
        <dbReference type="ARBA" id="ARBA00022827"/>
    </source>
</evidence>
<evidence type="ECO:0000256" key="1">
    <source>
        <dbReference type="ARBA" id="ARBA00004637"/>
    </source>
</evidence>
<reference evidence="15 16" key="1">
    <citation type="submission" date="2023-05" db="EMBL/GenBank/DDBJ databases">
        <title>A 100% complete, gapless, phased diploid assembly of the Scenedesmus obliquus UTEX 3031 genome.</title>
        <authorList>
            <person name="Biondi T.C."/>
            <person name="Hanschen E.R."/>
            <person name="Kwon T."/>
            <person name="Eng W."/>
            <person name="Kruse C.P.S."/>
            <person name="Koehler S.I."/>
            <person name="Kunde Y."/>
            <person name="Gleasner C.D."/>
            <person name="You Mak K.T."/>
            <person name="Polle J."/>
            <person name="Hovde B.T."/>
            <person name="Starkenburg S.R."/>
        </authorList>
    </citation>
    <scope>NUCLEOTIDE SEQUENCE [LARGE SCALE GENOMIC DNA]</scope>
    <source>
        <strain evidence="15 16">DOE0152z</strain>
    </source>
</reference>
<comment type="subcellular location">
    <subcellularLocation>
        <location evidence="1">Mitochondrion inner membrane</location>
        <topology evidence="1">Peripheral membrane protein</topology>
    </subcellularLocation>
</comment>
<keyword evidence="8" id="KW-0560">Oxidoreductase</keyword>
<dbReference type="EMBL" id="CP126214">
    <property type="protein sequence ID" value="WIA15979.1"/>
    <property type="molecule type" value="Genomic_DNA"/>
</dbReference>
<evidence type="ECO:0000259" key="14">
    <source>
        <dbReference type="PROSITE" id="PS50222"/>
    </source>
</evidence>
<protein>
    <recommendedName>
        <fullName evidence="3">NADH:ubiquinone reductase (non-electrogenic)</fullName>
        <ecNumber evidence="3">1.6.5.9</ecNumber>
    </recommendedName>
</protein>
<accession>A0ABY8U4E9</accession>
<evidence type="ECO:0000256" key="12">
    <source>
        <dbReference type="SAM" id="Coils"/>
    </source>
</evidence>
<proteinExistence type="inferred from homology"/>